<evidence type="ECO:0000256" key="1">
    <source>
        <dbReference type="SAM" id="MobiDB-lite"/>
    </source>
</evidence>
<name>A0ABY6DH15_9NEIS</name>
<sequence length="54" mass="5978">MTMRFGRWPGSGRGGTVPARLHREDIQSGAIPVMQHDLGQHIPPPQENQQDFAA</sequence>
<proteinExistence type="predicted"/>
<keyword evidence="3" id="KW-1185">Reference proteome</keyword>
<protein>
    <submittedName>
        <fullName evidence="2">Uncharacterized protein</fullName>
    </submittedName>
</protein>
<dbReference type="RefSeq" id="WP_263122849.1">
    <property type="nucleotide sequence ID" value="NZ_CP106753.1"/>
</dbReference>
<evidence type="ECO:0000313" key="3">
    <source>
        <dbReference type="Proteomes" id="UP001061302"/>
    </source>
</evidence>
<gene>
    <name evidence="2" type="ORF">N8I74_09920</name>
</gene>
<feature type="region of interest" description="Disordered" evidence="1">
    <location>
        <begin position="1"/>
        <end position="22"/>
    </location>
</feature>
<dbReference type="Proteomes" id="UP001061302">
    <property type="component" value="Chromosome"/>
</dbReference>
<evidence type="ECO:0000313" key="2">
    <source>
        <dbReference type="EMBL" id="UXY13640.1"/>
    </source>
</evidence>
<reference evidence="2" key="1">
    <citation type="submission" date="2022-10" db="EMBL/GenBank/DDBJ databases">
        <title>Chitiniphilus purpureus sp. nov., a novel chitin-degrading bacterium isolated from crawfish pond sediment.</title>
        <authorList>
            <person name="Li K."/>
        </authorList>
    </citation>
    <scope>NUCLEOTIDE SEQUENCE</scope>
    <source>
        <strain evidence="2">CD1</strain>
    </source>
</reference>
<organism evidence="2 3">
    <name type="scientific">Chitiniphilus purpureus</name>
    <dbReference type="NCBI Taxonomy" id="2981137"/>
    <lineage>
        <taxon>Bacteria</taxon>
        <taxon>Pseudomonadati</taxon>
        <taxon>Pseudomonadota</taxon>
        <taxon>Betaproteobacteria</taxon>
        <taxon>Neisseriales</taxon>
        <taxon>Chitinibacteraceae</taxon>
        <taxon>Chitiniphilus</taxon>
    </lineage>
</organism>
<dbReference type="EMBL" id="CP106753">
    <property type="protein sequence ID" value="UXY13640.1"/>
    <property type="molecule type" value="Genomic_DNA"/>
</dbReference>
<accession>A0ABY6DH15</accession>